<feature type="binding site" evidence="6">
    <location>
        <begin position="158"/>
        <end position="160"/>
    </location>
    <ligand>
        <name>ATP</name>
        <dbReference type="ChEBI" id="CHEBI:30616"/>
    </ligand>
</feature>
<dbReference type="GO" id="GO:0005524">
    <property type="term" value="F:ATP binding"/>
    <property type="evidence" value="ECO:0007669"/>
    <property type="project" value="UniProtKB-KW"/>
</dbReference>
<dbReference type="HAMAP" id="MF_02207">
    <property type="entry name" value="MreB"/>
    <property type="match status" value="1"/>
</dbReference>
<dbReference type="AlphaFoldDB" id="A0A0G0NQZ0"/>
<dbReference type="Pfam" id="PF06723">
    <property type="entry name" value="MreB_Mbl"/>
    <property type="match status" value="1"/>
</dbReference>
<dbReference type="InterPro" id="IPR004753">
    <property type="entry name" value="MreB"/>
</dbReference>
<comment type="function">
    <text evidence="6">Forms membrane-associated dynamic filaments that are essential for cell shape determination. Acts by regulating cell wall synthesis and cell elongation, and thus cell shape. A feedback loop between cell geometry and MreB localization may maintain elongated cell shape by targeting cell wall growth to regions of negative cell wall curvature.</text>
</comment>
<dbReference type="Gene3D" id="3.30.420.40">
    <property type="match status" value="3"/>
</dbReference>
<accession>A0A0G0NQZ0</accession>
<comment type="subcellular location">
    <subcellularLocation>
        <location evidence="6">Cytoplasm</location>
    </subcellularLocation>
    <text evidence="6">Membrane-associated.</text>
</comment>
<keyword evidence="4 6" id="KW-0133">Cell shape</keyword>
<feature type="binding site" evidence="6">
    <location>
        <begin position="206"/>
        <end position="209"/>
    </location>
    <ligand>
        <name>ATP</name>
        <dbReference type="ChEBI" id="CHEBI:30616"/>
    </ligand>
</feature>
<comment type="subunit">
    <text evidence="6">Forms polymers.</text>
</comment>
<gene>
    <name evidence="6" type="primary">mreB</name>
    <name evidence="7" type="ORF">UT11_C0035G0003</name>
</gene>
<comment type="caution">
    <text evidence="6">Lacks conserved residue(s) required for the propagation of feature annotation.</text>
</comment>
<organism evidence="7 8">
    <name type="scientific">Berkelbacteria bacterium GW2011_GWA2_38_9</name>
    <dbReference type="NCBI Taxonomy" id="1618334"/>
    <lineage>
        <taxon>Bacteria</taxon>
        <taxon>Candidatus Berkelbacteria</taxon>
    </lineage>
</organism>
<comment type="caution">
    <text evidence="7">The sequence shown here is derived from an EMBL/GenBank/DDBJ whole genome shotgun (WGS) entry which is preliminary data.</text>
</comment>
<keyword evidence="1 6" id="KW-0963">Cytoplasm</keyword>
<protein>
    <recommendedName>
        <fullName evidence="6">Cell shape-determining protein MreB</fullName>
    </recommendedName>
</protein>
<reference evidence="7 8" key="1">
    <citation type="journal article" date="2015" name="Nature">
        <title>rRNA introns, odd ribosomes, and small enigmatic genomes across a large radiation of phyla.</title>
        <authorList>
            <person name="Brown C.T."/>
            <person name="Hug L.A."/>
            <person name="Thomas B.C."/>
            <person name="Sharon I."/>
            <person name="Castelle C.J."/>
            <person name="Singh A."/>
            <person name="Wilkins M.J."/>
            <person name="Williams K.H."/>
            <person name="Banfield J.F."/>
        </authorList>
    </citation>
    <scope>NUCLEOTIDE SEQUENCE [LARGE SCALE GENOMIC DNA]</scope>
</reference>
<evidence type="ECO:0000256" key="5">
    <source>
        <dbReference type="ARBA" id="ARBA00023458"/>
    </source>
</evidence>
<dbReference type="GO" id="GO:0008360">
    <property type="term" value="P:regulation of cell shape"/>
    <property type="evidence" value="ECO:0007669"/>
    <property type="project" value="UniProtKB-UniRule"/>
</dbReference>
<dbReference type="NCBIfam" id="TIGR00904">
    <property type="entry name" value="mreB"/>
    <property type="match status" value="1"/>
</dbReference>
<feature type="binding site" evidence="6">
    <location>
        <begin position="286"/>
        <end position="289"/>
    </location>
    <ligand>
        <name>ATP</name>
        <dbReference type="ChEBI" id="CHEBI:30616"/>
    </ligand>
</feature>
<dbReference type="InterPro" id="IPR056546">
    <property type="entry name" value="MreB_MamK-like"/>
</dbReference>
<evidence type="ECO:0000256" key="1">
    <source>
        <dbReference type="ARBA" id="ARBA00022490"/>
    </source>
</evidence>
<dbReference type="SUPFAM" id="SSF53067">
    <property type="entry name" value="Actin-like ATPase domain"/>
    <property type="match status" value="2"/>
</dbReference>
<dbReference type="Proteomes" id="UP000033934">
    <property type="component" value="Unassembled WGS sequence"/>
</dbReference>
<dbReference type="EMBL" id="LBVO01000035">
    <property type="protein sequence ID" value="KKQ88304.1"/>
    <property type="molecule type" value="Genomic_DNA"/>
</dbReference>
<dbReference type="PRINTS" id="PR01652">
    <property type="entry name" value="SHAPEPROTEIN"/>
</dbReference>
<dbReference type="PANTHER" id="PTHR42749">
    <property type="entry name" value="CELL SHAPE-DETERMINING PROTEIN MREB"/>
    <property type="match status" value="1"/>
</dbReference>
<dbReference type="PATRIC" id="fig|1618334.3.peg.543"/>
<sequence length="337" mass="35753">MRILSRRVAIDLGTTNTLIYLPKKGIVISEPSVVALQTDNEQVMAIGQEAKEMLGRTPESIFAAQPLQDGVIASYRITEAMLRYYLNKVLGRIRIIRPEVMVAVPAGVTSTERRAVIDATIAAGAKATYIIKEPIAAALGAGIPIASTSGNMIIDIGGGTTEIAVIALGDTVAFNSVRFGGNKLDTAVAAYIRKKFNLIIGKQTAEDVKIQIGAVMPLKKELKMEVSGSNAVTGLPESIMLTSTDIMNGIKPVIAEIINAVKVVLQQTPPELSSDVMEKGIIITGGGALLREIDTLLSKVTGVPCQVAEDPLTCVARGAGMAVENLDAYKRSVLWAR</sequence>
<evidence type="ECO:0000256" key="2">
    <source>
        <dbReference type="ARBA" id="ARBA00022741"/>
    </source>
</evidence>
<proteinExistence type="inferred from homology"/>
<dbReference type="GO" id="GO:0005737">
    <property type="term" value="C:cytoplasm"/>
    <property type="evidence" value="ECO:0007669"/>
    <property type="project" value="UniProtKB-SubCell"/>
</dbReference>
<dbReference type="GO" id="GO:0000902">
    <property type="term" value="P:cell morphogenesis"/>
    <property type="evidence" value="ECO:0007669"/>
    <property type="project" value="InterPro"/>
</dbReference>
<keyword evidence="2 6" id="KW-0547">Nucleotide-binding</keyword>
<dbReference type="InterPro" id="IPR043129">
    <property type="entry name" value="ATPase_NBD"/>
</dbReference>
<evidence type="ECO:0000256" key="3">
    <source>
        <dbReference type="ARBA" id="ARBA00022840"/>
    </source>
</evidence>
<evidence type="ECO:0000256" key="4">
    <source>
        <dbReference type="ARBA" id="ARBA00022960"/>
    </source>
</evidence>
<name>A0A0G0NQZ0_9BACT</name>
<evidence type="ECO:0000313" key="8">
    <source>
        <dbReference type="Proteomes" id="UP000033934"/>
    </source>
</evidence>
<evidence type="ECO:0000313" key="7">
    <source>
        <dbReference type="EMBL" id="KKQ88304.1"/>
    </source>
</evidence>
<dbReference type="PANTHER" id="PTHR42749:SF1">
    <property type="entry name" value="CELL SHAPE-DETERMINING PROTEIN MREB"/>
    <property type="match status" value="1"/>
</dbReference>
<dbReference type="CDD" id="cd10225">
    <property type="entry name" value="ASKHA_NBD_MreB-like"/>
    <property type="match status" value="1"/>
</dbReference>
<keyword evidence="3 6" id="KW-0067">ATP-binding</keyword>
<comment type="similarity">
    <text evidence="5 6">Belongs to the FtsA/MreB family.</text>
</comment>
<dbReference type="NCBIfam" id="NF010539">
    <property type="entry name" value="PRK13927.1"/>
    <property type="match status" value="1"/>
</dbReference>
<evidence type="ECO:0000256" key="6">
    <source>
        <dbReference type="HAMAP-Rule" id="MF_02207"/>
    </source>
</evidence>